<gene>
    <name evidence="2" type="ORF">B0T20DRAFT_415722</name>
</gene>
<organism evidence="2 3">
    <name type="scientific">Sordaria brevicollis</name>
    <dbReference type="NCBI Taxonomy" id="83679"/>
    <lineage>
        <taxon>Eukaryota</taxon>
        <taxon>Fungi</taxon>
        <taxon>Dikarya</taxon>
        <taxon>Ascomycota</taxon>
        <taxon>Pezizomycotina</taxon>
        <taxon>Sordariomycetes</taxon>
        <taxon>Sordariomycetidae</taxon>
        <taxon>Sordariales</taxon>
        <taxon>Sordariaceae</taxon>
        <taxon>Sordaria</taxon>
    </lineage>
</organism>
<evidence type="ECO:0000313" key="3">
    <source>
        <dbReference type="Proteomes" id="UP001281003"/>
    </source>
</evidence>
<accession>A0AAE0PCA4</accession>
<dbReference type="EMBL" id="JAUTDP010000008">
    <property type="protein sequence ID" value="KAK3397273.1"/>
    <property type="molecule type" value="Genomic_DNA"/>
</dbReference>
<dbReference type="Proteomes" id="UP001281003">
    <property type="component" value="Unassembled WGS sequence"/>
</dbReference>
<evidence type="ECO:0000313" key="2">
    <source>
        <dbReference type="EMBL" id="KAK3397273.1"/>
    </source>
</evidence>
<reference evidence="2" key="1">
    <citation type="journal article" date="2023" name="Mol. Phylogenet. Evol.">
        <title>Genome-scale phylogeny and comparative genomics of the fungal order Sordariales.</title>
        <authorList>
            <person name="Hensen N."/>
            <person name="Bonometti L."/>
            <person name="Westerberg I."/>
            <person name="Brannstrom I.O."/>
            <person name="Guillou S."/>
            <person name="Cros-Aarteil S."/>
            <person name="Calhoun S."/>
            <person name="Haridas S."/>
            <person name="Kuo A."/>
            <person name="Mondo S."/>
            <person name="Pangilinan J."/>
            <person name="Riley R."/>
            <person name="LaButti K."/>
            <person name="Andreopoulos B."/>
            <person name="Lipzen A."/>
            <person name="Chen C."/>
            <person name="Yan M."/>
            <person name="Daum C."/>
            <person name="Ng V."/>
            <person name="Clum A."/>
            <person name="Steindorff A."/>
            <person name="Ohm R.A."/>
            <person name="Martin F."/>
            <person name="Silar P."/>
            <person name="Natvig D.O."/>
            <person name="Lalanne C."/>
            <person name="Gautier V."/>
            <person name="Ament-Velasquez S.L."/>
            <person name="Kruys A."/>
            <person name="Hutchinson M.I."/>
            <person name="Powell A.J."/>
            <person name="Barry K."/>
            <person name="Miller A.N."/>
            <person name="Grigoriev I.V."/>
            <person name="Debuchy R."/>
            <person name="Gladieux P."/>
            <person name="Hiltunen Thoren M."/>
            <person name="Johannesson H."/>
        </authorList>
    </citation>
    <scope>NUCLEOTIDE SEQUENCE</scope>
    <source>
        <strain evidence="2">FGSC 1904</strain>
    </source>
</reference>
<evidence type="ECO:0000256" key="1">
    <source>
        <dbReference type="SAM" id="MobiDB-lite"/>
    </source>
</evidence>
<comment type="caution">
    <text evidence="2">The sequence shown here is derived from an EMBL/GenBank/DDBJ whole genome shotgun (WGS) entry which is preliminary data.</text>
</comment>
<reference evidence="2" key="2">
    <citation type="submission" date="2023-07" db="EMBL/GenBank/DDBJ databases">
        <authorList>
            <consortium name="Lawrence Berkeley National Laboratory"/>
            <person name="Haridas S."/>
            <person name="Hensen N."/>
            <person name="Bonometti L."/>
            <person name="Westerberg I."/>
            <person name="Brannstrom I.O."/>
            <person name="Guillou S."/>
            <person name="Cros-Aarteil S."/>
            <person name="Calhoun S."/>
            <person name="Kuo A."/>
            <person name="Mondo S."/>
            <person name="Pangilinan J."/>
            <person name="Riley R."/>
            <person name="LaButti K."/>
            <person name="Andreopoulos B."/>
            <person name="Lipzen A."/>
            <person name="Chen C."/>
            <person name="Yanf M."/>
            <person name="Daum C."/>
            <person name="Ng V."/>
            <person name="Clum A."/>
            <person name="Steindorff A."/>
            <person name="Ohm R."/>
            <person name="Martin F."/>
            <person name="Silar P."/>
            <person name="Natvig D."/>
            <person name="Lalanne C."/>
            <person name="Gautier V."/>
            <person name="Ament-velasquez S.L."/>
            <person name="Kruys A."/>
            <person name="Hutchinson M.I."/>
            <person name="Powell A.J."/>
            <person name="Barry K."/>
            <person name="Miller A.N."/>
            <person name="Grigoriev I.V."/>
            <person name="Debuchy R."/>
            <person name="Gladieux P."/>
            <person name="Thoren M.H."/>
            <person name="Johannesson H."/>
        </authorList>
    </citation>
    <scope>NUCLEOTIDE SEQUENCE</scope>
    <source>
        <strain evidence="2">FGSC 1904</strain>
    </source>
</reference>
<protein>
    <submittedName>
        <fullName evidence="2">Uncharacterized protein</fullName>
    </submittedName>
</protein>
<sequence length="279" mass="32353">MTLSPSQIFRRESNRAKPRFYGNRARHSSHWKRRIFLRLALSLARNFPVAMSSHSNSRPEVHRTGSGQHQPQTPTLKPSQQIPPLVNVAPSTFVPLRKEDNEPPSEDDEPSQRIARLKRIIETIDYHTAAVKENYLWMFEREMHRISLEAAEREEELKLRDLHPPGPSEADIDAVFANMERPAPEGIDYNDPYNPFNVKQLPELSPQDFMPRDISLREQAMLDMLRVVDAGRNEIDGYQNHMKTLRATYVELLAKEQEMLRLAAMRPEERNRVQDAPMG</sequence>
<dbReference type="AlphaFoldDB" id="A0AAE0PCA4"/>
<feature type="compositionally biased region" description="Polar residues" evidence="1">
    <location>
        <begin position="65"/>
        <end position="82"/>
    </location>
</feature>
<name>A0AAE0PCA4_SORBR</name>
<proteinExistence type="predicted"/>
<feature type="region of interest" description="Disordered" evidence="1">
    <location>
        <begin position="51"/>
        <end position="84"/>
    </location>
</feature>
<keyword evidence="3" id="KW-1185">Reference proteome</keyword>